<feature type="transmembrane region" description="Helical" evidence="1">
    <location>
        <begin position="42"/>
        <end position="69"/>
    </location>
</feature>
<dbReference type="EMBL" id="LGGI01000045">
    <property type="protein sequence ID" value="KUK67055.1"/>
    <property type="molecule type" value="Genomic_DNA"/>
</dbReference>
<keyword evidence="1" id="KW-1133">Transmembrane helix</keyword>
<comment type="caution">
    <text evidence="2">The sequence shown here is derived from an EMBL/GenBank/DDBJ whole genome shotgun (WGS) entry which is preliminary data.</text>
</comment>
<protein>
    <submittedName>
        <fullName evidence="2">Uncharacterized protein</fullName>
    </submittedName>
</protein>
<dbReference type="Proteomes" id="UP000053469">
    <property type="component" value="Unassembled WGS sequence"/>
</dbReference>
<evidence type="ECO:0000313" key="2">
    <source>
        <dbReference type="EMBL" id="KUK67055.1"/>
    </source>
</evidence>
<feature type="transmembrane region" description="Helical" evidence="1">
    <location>
        <begin position="20"/>
        <end position="36"/>
    </location>
</feature>
<dbReference type="AlphaFoldDB" id="A0A101GYJ4"/>
<keyword evidence="1" id="KW-0472">Membrane</keyword>
<evidence type="ECO:0000313" key="3">
    <source>
        <dbReference type="Proteomes" id="UP000053469"/>
    </source>
</evidence>
<evidence type="ECO:0000256" key="1">
    <source>
        <dbReference type="SAM" id="Phobius"/>
    </source>
</evidence>
<proteinExistence type="predicted"/>
<keyword evidence="1" id="KW-0812">Transmembrane</keyword>
<reference evidence="3" key="1">
    <citation type="journal article" date="2015" name="MBio">
        <title>Genome-Resolved Metagenomic Analysis Reveals Roles for Candidate Phyla and Other Microbial Community Members in Biogeochemical Transformations in Oil Reservoirs.</title>
        <authorList>
            <person name="Hu P."/>
            <person name="Tom L."/>
            <person name="Singh A."/>
            <person name="Thomas B.C."/>
            <person name="Baker B.J."/>
            <person name="Piceno Y.M."/>
            <person name="Andersen G.L."/>
            <person name="Banfield J.F."/>
        </authorList>
    </citation>
    <scope>NUCLEOTIDE SEQUENCE [LARGE SCALE GENOMIC DNA]</scope>
</reference>
<organism evidence="2 3">
    <name type="scientific">candidate division WS6 bacterium 36_33</name>
    <dbReference type="NCBI Taxonomy" id="1641388"/>
    <lineage>
        <taxon>Bacteria</taxon>
        <taxon>Candidatus Dojkabacteria</taxon>
    </lineage>
</organism>
<accession>A0A101GYJ4</accession>
<name>A0A101GYJ4_9BACT</name>
<gene>
    <name evidence="2" type="ORF">XD87_0353</name>
</gene>
<sequence>MIGVVNGKRAEEFKLEIHKLRLFMVGTFFSAIFLPFEVFGGMLVLTIIIFAISAILISALQGILVALLYHYAKTGEMSPLVDRDLIEGAFVEKKGSTTGTFTGGNI</sequence>